<comment type="caution">
    <text evidence="1">The sequence shown here is derived from an EMBL/GenBank/DDBJ whole genome shotgun (WGS) entry which is preliminary data.</text>
</comment>
<gene>
    <name evidence="1" type="ORF">M0812_00462</name>
</gene>
<dbReference type="AlphaFoldDB" id="A0AAV8A189"/>
<proteinExistence type="predicted"/>
<reference evidence="1" key="1">
    <citation type="submission" date="2022-08" db="EMBL/GenBank/DDBJ databases">
        <title>Novel sulphate-reducing endosymbionts in the free-living metamonad Anaeramoeba.</title>
        <authorList>
            <person name="Jerlstrom-Hultqvist J."/>
            <person name="Cepicka I."/>
            <person name="Gallot-Lavallee L."/>
            <person name="Salas-Leiva D."/>
            <person name="Curtis B.A."/>
            <person name="Zahonova K."/>
            <person name="Pipaliya S."/>
            <person name="Dacks J."/>
            <person name="Roger A.J."/>
        </authorList>
    </citation>
    <scope>NUCLEOTIDE SEQUENCE</scope>
    <source>
        <strain evidence="1">Busselton2</strain>
    </source>
</reference>
<dbReference type="Proteomes" id="UP001146793">
    <property type="component" value="Unassembled WGS sequence"/>
</dbReference>
<evidence type="ECO:0000313" key="1">
    <source>
        <dbReference type="EMBL" id="KAJ3447989.1"/>
    </source>
</evidence>
<accession>A0AAV8A189</accession>
<sequence length="129" mass="15208">MNKPLARTTSFSVDEKHFHIQKNLSELKKFVKSIDSQLKILPESSTQKLYVKSSHSTLSLGKLSVNEQRNFLTLERDTALNQNLNYYHDRSYLQTKKTRNTTFLNKRRNKCLTKNKRVFKTEDTLLEDL</sequence>
<dbReference type="EMBL" id="JANTQA010000015">
    <property type="protein sequence ID" value="KAJ3447989.1"/>
    <property type="molecule type" value="Genomic_DNA"/>
</dbReference>
<evidence type="ECO:0000313" key="2">
    <source>
        <dbReference type="Proteomes" id="UP001146793"/>
    </source>
</evidence>
<protein>
    <submittedName>
        <fullName evidence="1">Uncharacterized protein</fullName>
    </submittedName>
</protein>
<name>A0AAV8A189_9EUKA</name>
<organism evidence="1 2">
    <name type="scientific">Anaeramoeba flamelloides</name>
    <dbReference type="NCBI Taxonomy" id="1746091"/>
    <lineage>
        <taxon>Eukaryota</taxon>
        <taxon>Metamonada</taxon>
        <taxon>Anaeramoebidae</taxon>
        <taxon>Anaeramoeba</taxon>
    </lineage>
</organism>